<comment type="subcellular location">
    <subcellularLocation>
        <location evidence="1">Endomembrane system</location>
        <topology evidence="1">Multi-pass membrane protein</topology>
    </subcellularLocation>
</comment>
<dbReference type="InterPro" id="IPR011020">
    <property type="entry name" value="HTTM-like"/>
</dbReference>
<dbReference type="SMART" id="SM00752">
    <property type="entry name" value="HTTM"/>
    <property type="match status" value="1"/>
</dbReference>
<dbReference type="EMBL" id="JAUSSW010000007">
    <property type="protein sequence ID" value="MDQ0103117.1"/>
    <property type="molecule type" value="Genomic_DNA"/>
</dbReference>
<proteinExistence type="predicted"/>
<keyword evidence="3" id="KW-1133">Transmembrane helix</keyword>
<evidence type="ECO:0000256" key="2">
    <source>
        <dbReference type="ARBA" id="ARBA00022692"/>
    </source>
</evidence>
<comment type="caution">
    <text evidence="6">The sequence shown here is derived from an EMBL/GenBank/DDBJ whole genome shotgun (WGS) entry which is preliminary data.</text>
</comment>
<dbReference type="PANTHER" id="PTHR39535">
    <property type="entry name" value="SPORULATION-DELAYING PROTEIN SDPB"/>
    <property type="match status" value="1"/>
</dbReference>
<keyword evidence="2" id="KW-0812">Transmembrane</keyword>
<evidence type="ECO:0000313" key="7">
    <source>
        <dbReference type="Proteomes" id="UP001244563"/>
    </source>
</evidence>
<organism evidence="6 7">
    <name type="scientific">Paenarthrobacter nicotinovorans</name>
    <name type="common">Arthrobacter nicotinovorans</name>
    <dbReference type="NCBI Taxonomy" id="29320"/>
    <lineage>
        <taxon>Bacteria</taxon>
        <taxon>Bacillati</taxon>
        <taxon>Actinomycetota</taxon>
        <taxon>Actinomycetes</taxon>
        <taxon>Micrococcales</taxon>
        <taxon>Micrococcaceae</taxon>
        <taxon>Paenarthrobacter</taxon>
    </lineage>
</organism>
<dbReference type="RefSeq" id="WP_231949159.1">
    <property type="nucleotide sequence ID" value="NZ_BDDW01000011.1"/>
</dbReference>
<accession>A0ABT9TN77</accession>
<keyword evidence="7" id="KW-1185">Reference proteome</keyword>
<reference evidence="6 7" key="1">
    <citation type="submission" date="2023-07" db="EMBL/GenBank/DDBJ databases">
        <title>Sorghum-associated microbial communities from plants grown in Nebraska, USA.</title>
        <authorList>
            <person name="Schachtman D."/>
        </authorList>
    </citation>
    <scope>NUCLEOTIDE SEQUENCE [LARGE SCALE GENOMIC DNA]</scope>
    <source>
        <strain evidence="6 7">CC523</strain>
    </source>
</reference>
<keyword evidence="4" id="KW-0472">Membrane</keyword>
<dbReference type="Proteomes" id="UP001244563">
    <property type="component" value="Unassembled WGS sequence"/>
</dbReference>
<gene>
    <name evidence="6" type="ORF">J2T10_002774</name>
</gene>
<dbReference type="PANTHER" id="PTHR39535:SF2">
    <property type="entry name" value="HTTM DOMAIN-CONTAINING PROTEIN"/>
    <property type="match status" value="1"/>
</dbReference>
<evidence type="ECO:0000313" key="6">
    <source>
        <dbReference type="EMBL" id="MDQ0103117.1"/>
    </source>
</evidence>
<name>A0ABT9TN77_PAENI</name>
<evidence type="ECO:0000259" key="5">
    <source>
        <dbReference type="SMART" id="SM00752"/>
    </source>
</evidence>
<evidence type="ECO:0000256" key="1">
    <source>
        <dbReference type="ARBA" id="ARBA00004127"/>
    </source>
</evidence>
<evidence type="ECO:0000256" key="3">
    <source>
        <dbReference type="ARBA" id="ARBA00022989"/>
    </source>
</evidence>
<evidence type="ECO:0000256" key="4">
    <source>
        <dbReference type="ARBA" id="ARBA00023136"/>
    </source>
</evidence>
<dbReference type="InterPro" id="IPR052964">
    <property type="entry name" value="Sporulation_signal_mat"/>
</dbReference>
<sequence>MTTEKHKLQSAAYWVMAPAAVSKILSGFESFSSLRQSRSDGILQGRSASKPNSVLPLGFRKVLDTWQGAAALQVLSISGAGLVLLGPSSRSRQTAGATLMFFSNKLSELRNPYGSDGADQMSELIAGYRIVTSLVSDPARSDDLFLRAVNAQVCISYAASGLAKLISSSWRSGVALEKVLKTDLYGRSKLAGFIREKPKLAKALSWSTIAWETAFPVIYLVSPAQARMILLGIKGFHLGIAMTMGLPRFFWAFSSAHAAVIYVIEAKRAAS</sequence>
<feature type="domain" description="HTTM-like" evidence="5">
    <location>
        <begin position="10"/>
        <end position="265"/>
    </location>
</feature>
<protein>
    <recommendedName>
        <fullName evidence="5">HTTM-like domain-containing protein</fullName>
    </recommendedName>
</protein>